<evidence type="ECO:0000256" key="1">
    <source>
        <dbReference type="SAM" id="Phobius"/>
    </source>
</evidence>
<dbReference type="Proteomes" id="UP001056756">
    <property type="component" value="Chromosome"/>
</dbReference>
<protein>
    <recommendedName>
        <fullName evidence="4">DUF5590 domain-containing protein</fullName>
    </recommendedName>
</protein>
<accession>A0A9J6ZDH9</accession>
<dbReference type="KEGG" id="plig:NAG76_20015"/>
<evidence type="ECO:0000313" key="3">
    <source>
        <dbReference type="Proteomes" id="UP001056756"/>
    </source>
</evidence>
<keyword evidence="1" id="KW-0812">Transmembrane</keyword>
<dbReference type="EMBL" id="CP097899">
    <property type="protein sequence ID" value="URN94084.1"/>
    <property type="molecule type" value="Genomic_DNA"/>
</dbReference>
<organism evidence="2 3">
    <name type="scientific">Candidatus Pristimantibacillus lignocellulolyticus</name>
    <dbReference type="NCBI Taxonomy" id="2994561"/>
    <lineage>
        <taxon>Bacteria</taxon>
        <taxon>Bacillati</taxon>
        <taxon>Bacillota</taxon>
        <taxon>Bacilli</taxon>
        <taxon>Bacillales</taxon>
        <taxon>Paenibacillaceae</taxon>
        <taxon>Candidatus Pristimantibacillus</taxon>
    </lineage>
</organism>
<keyword evidence="1" id="KW-0472">Membrane</keyword>
<reference evidence="2" key="1">
    <citation type="submission" date="2022-05" db="EMBL/GenBank/DDBJ databases">
        <title>Novel bacterial taxa in a minimal lignocellulolytic consortium and its capacity to transform plastics disclosed by genome-resolved metagenomics.</title>
        <authorList>
            <person name="Rodriguez C.A.D."/>
            <person name="Diaz-Garcia L."/>
            <person name="Herrera K."/>
            <person name="Tarazona N.A."/>
            <person name="Sproer C."/>
            <person name="Overmann J."/>
            <person name="Jimenez D.J."/>
        </authorList>
    </citation>
    <scope>NUCLEOTIDE SEQUENCE</scope>
    <source>
        <strain evidence="2">MAG5</strain>
    </source>
</reference>
<evidence type="ECO:0008006" key="4">
    <source>
        <dbReference type="Google" id="ProtNLM"/>
    </source>
</evidence>
<gene>
    <name evidence="2" type="ORF">NAG76_20015</name>
</gene>
<sequence>MRAIDKKRSKWMTPRKWIILIVLFLILITVLLVMFYRNIQMDRWTEKDNVRISLQEQYDLSTESYLEKYIWEEQYWILLAKTWDGQEQYAVWQDNNVLTSVNSSDIIASDVILQRLQSSKPSAQDFTIEEAYISGQLAWEVHYSEDTSDYTIYAFYAMRDGSLINEYTIPKETRS</sequence>
<evidence type="ECO:0000313" key="2">
    <source>
        <dbReference type="EMBL" id="URN94084.1"/>
    </source>
</evidence>
<dbReference type="AlphaFoldDB" id="A0A9J6ZDH9"/>
<keyword evidence="1" id="KW-1133">Transmembrane helix</keyword>
<name>A0A9J6ZDH9_9BACL</name>
<feature type="transmembrane region" description="Helical" evidence="1">
    <location>
        <begin position="17"/>
        <end position="36"/>
    </location>
</feature>
<proteinExistence type="predicted"/>